<comment type="caution">
    <text evidence="2">The sequence shown here is derived from an EMBL/GenBank/DDBJ whole genome shotgun (WGS) entry which is preliminary data.</text>
</comment>
<evidence type="ECO:0000313" key="2">
    <source>
        <dbReference type="EMBL" id="GIP59568.1"/>
    </source>
</evidence>
<protein>
    <submittedName>
        <fullName evidence="2">Uncharacterized protein</fullName>
    </submittedName>
</protein>
<evidence type="ECO:0000313" key="3">
    <source>
        <dbReference type="Proteomes" id="UP000681290"/>
    </source>
</evidence>
<dbReference type="Proteomes" id="UP000681290">
    <property type="component" value="Unassembled WGS sequence"/>
</dbReference>
<evidence type="ECO:0000256" key="1">
    <source>
        <dbReference type="SAM" id="Coils"/>
    </source>
</evidence>
<proteinExistence type="predicted"/>
<gene>
    <name evidence="2" type="ORF">J15TS10_33820</name>
</gene>
<keyword evidence="3" id="KW-1185">Reference proteome</keyword>
<sequence>MAEELKNQQLVHEREKELQSIAQAREAHEQLMDEIRGYCQQARELREQAAALQQTGLTDFKVSEEIQ</sequence>
<name>A0ABQ4MUH4_9BACL</name>
<keyword evidence="1" id="KW-0175">Coiled coil</keyword>
<dbReference type="RefSeq" id="WP_244996601.1">
    <property type="nucleotide sequence ID" value="NZ_BOSM01000006.1"/>
</dbReference>
<feature type="coiled-coil region" evidence="1">
    <location>
        <begin position="7"/>
        <end position="55"/>
    </location>
</feature>
<accession>A0ABQ4MUH4</accession>
<dbReference type="EMBL" id="BOSM01000006">
    <property type="protein sequence ID" value="GIP59568.1"/>
    <property type="molecule type" value="Genomic_DNA"/>
</dbReference>
<reference evidence="2 3" key="1">
    <citation type="submission" date="2021-03" db="EMBL/GenBank/DDBJ databases">
        <title>Antimicrobial resistance genes in bacteria isolated from Japanese honey, and their potential for conferring macrolide and lincosamide resistance in the American foulbrood pathogen Paenibacillus larvae.</title>
        <authorList>
            <person name="Okamoto M."/>
            <person name="Kumagai M."/>
            <person name="Kanamori H."/>
            <person name="Takamatsu D."/>
        </authorList>
    </citation>
    <scope>NUCLEOTIDE SEQUENCE [LARGE SCALE GENOMIC DNA]</scope>
    <source>
        <strain evidence="2 3">J15TS10</strain>
    </source>
</reference>
<organism evidence="2 3">
    <name type="scientific">Paenibacillus woosongensis</name>
    <dbReference type="NCBI Taxonomy" id="307580"/>
    <lineage>
        <taxon>Bacteria</taxon>
        <taxon>Bacillati</taxon>
        <taxon>Bacillota</taxon>
        <taxon>Bacilli</taxon>
        <taxon>Bacillales</taxon>
        <taxon>Paenibacillaceae</taxon>
        <taxon>Paenibacillus</taxon>
    </lineage>
</organism>